<protein>
    <submittedName>
        <fullName evidence="5">T9SS type A sorting domain-containing protein</fullName>
    </submittedName>
</protein>
<keyword evidence="1" id="KW-0880">Kelch repeat</keyword>
<dbReference type="AlphaFoldDB" id="A0A832IA22"/>
<keyword evidence="4" id="KW-0732">Signal</keyword>
<evidence type="ECO:0000256" key="3">
    <source>
        <dbReference type="SAM" id="MobiDB-lite"/>
    </source>
</evidence>
<dbReference type="InterPro" id="IPR026444">
    <property type="entry name" value="Secre_tail"/>
</dbReference>
<name>A0A832IA22_UNCEI</name>
<gene>
    <name evidence="5" type="ORF">ENR23_07505</name>
</gene>
<dbReference type="NCBIfam" id="TIGR04183">
    <property type="entry name" value="Por_Secre_tail"/>
    <property type="match status" value="1"/>
</dbReference>
<dbReference type="SUPFAM" id="SSF117281">
    <property type="entry name" value="Kelch motif"/>
    <property type="match status" value="1"/>
</dbReference>
<evidence type="ECO:0000313" key="5">
    <source>
        <dbReference type="EMBL" id="HGZ43257.1"/>
    </source>
</evidence>
<dbReference type="PANTHER" id="PTHR46647">
    <property type="entry name" value="RAB9 EFFECTOR PROTEIN WITH KELCH MOTIFS"/>
    <property type="match status" value="1"/>
</dbReference>
<comment type="caution">
    <text evidence="5">The sequence shown here is derived from an EMBL/GenBank/DDBJ whole genome shotgun (WGS) entry which is preliminary data.</text>
</comment>
<dbReference type="EMBL" id="DSQF01000016">
    <property type="protein sequence ID" value="HGZ43257.1"/>
    <property type="molecule type" value="Genomic_DNA"/>
</dbReference>
<dbReference type="InterPro" id="IPR011043">
    <property type="entry name" value="Gal_Oxase/kelch_b-propeller"/>
</dbReference>
<dbReference type="PROSITE" id="PS51318">
    <property type="entry name" value="TAT"/>
    <property type="match status" value="1"/>
</dbReference>
<dbReference type="PANTHER" id="PTHR46647:SF1">
    <property type="entry name" value="RAB9 EFFECTOR PROTEIN WITH KELCH MOTIFS"/>
    <property type="match status" value="1"/>
</dbReference>
<organism evidence="5">
    <name type="scientific">Eiseniibacteriota bacterium</name>
    <dbReference type="NCBI Taxonomy" id="2212470"/>
    <lineage>
        <taxon>Bacteria</taxon>
        <taxon>Candidatus Eiseniibacteriota</taxon>
    </lineage>
</organism>
<evidence type="ECO:0000256" key="1">
    <source>
        <dbReference type="ARBA" id="ARBA00022441"/>
    </source>
</evidence>
<dbReference type="SUPFAM" id="SSF50965">
    <property type="entry name" value="Galactose oxidase, central domain"/>
    <property type="match status" value="2"/>
</dbReference>
<dbReference type="InterPro" id="IPR052124">
    <property type="entry name" value="Rab9_kelch_effector"/>
</dbReference>
<reference evidence="5" key="1">
    <citation type="journal article" date="2020" name="mSystems">
        <title>Genome- and Community-Level Interaction Insights into Carbon Utilization and Element Cycling Functions of Hydrothermarchaeota in Hydrothermal Sediment.</title>
        <authorList>
            <person name="Zhou Z."/>
            <person name="Liu Y."/>
            <person name="Xu W."/>
            <person name="Pan J."/>
            <person name="Luo Z.H."/>
            <person name="Li M."/>
        </authorList>
    </citation>
    <scope>NUCLEOTIDE SEQUENCE [LARGE SCALE GENOMIC DNA]</scope>
    <source>
        <strain evidence="5">SpSt-381</strain>
    </source>
</reference>
<keyword evidence="2" id="KW-0677">Repeat</keyword>
<dbReference type="Pfam" id="PF24681">
    <property type="entry name" value="Kelch_KLHDC2_KLHL20_DRC7"/>
    <property type="match status" value="2"/>
</dbReference>
<dbReference type="InterPro" id="IPR015915">
    <property type="entry name" value="Kelch-typ_b-propeller"/>
</dbReference>
<evidence type="ECO:0000256" key="2">
    <source>
        <dbReference type="ARBA" id="ARBA00022737"/>
    </source>
</evidence>
<feature type="signal peptide" evidence="4">
    <location>
        <begin position="1"/>
        <end position="27"/>
    </location>
</feature>
<dbReference type="InterPro" id="IPR006311">
    <property type="entry name" value="TAT_signal"/>
</dbReference>
<evidence type="ECO:0000256" key="4">
    <source>
        <dbReference type="SAM" id="SignalP"/>
    </source>
</evidence>
<feature type="region of interest" description="Disordered" evidence="3">
    <location>
        <begin position="26"/>
        <end position="50"/>
    </location>
</feature>
<sequence>MHLRTRRRDLRLPAVLMAALAAADAPATSAPADPRDPAVHATDGAWVPVPPPSARSRHALVLDSARNRLVLFGGFDGAFRNDVWVLDLAGTAAWRPLEVSGPAPAPRSAHAAIYDPVRDRVIIHGGTAESGYFGDLWSLDLSPAPAWSPLSVQGPAPSARLGHSALYDPAGDRMIVFGGDDGGVSVLNDAWALDLAGAARWTSLNTSGTPPPPRFNHTAVLDPARGRMVVFGGTDGATPLGDAAALDLATGAWSALAPAGSPPAPREGHVAAWDAAGDRMVVCGGRTAAGASAEAWILSGGAAPAWTPWVPAGTPPAARAHAAAAPDPLRGGLVLFGGEDGGRFADTRELSLGESPAWSDLAPHVAPTARFRHVLVARAAPGRAVLFGGLDGAHADPTPAGAWSFSLVDGVTWTPVAAPAPEPAGRTGAAAALDAARGRMVLFGGHDGSAARNDTWALALGDASAWTPLAPAGTPPSGRQNHSLVLDPRRDRAIVFGGFDVARRNDVWALDLAAGGAWSPLAPVGTPPTPRSNHVAVLDPVRDRMIVIGGSDGAFRNDVWALSLGDPPAWTALSPAGTPPSARVGHVAAYDPVRDRIVLFGGDDLAYRNDAWALSLGPSPAWTALAPAGAAPPGRRFHAAAWDGAGDRLLIHGGWNGDYRDDAAFLAWGAPSRPWVAWDAPAPAAPGGAARVAFALRHALDGPRAVEWALDGARDWPGFPAHGVAVAGAAAAESVAVAITVPDTAAQGLCALTLRVWLSGAPGHDSVTSIPLVVLPGTLDAAPGATPFRAGRVLPNPASNAARLILWLPAPAAASLEIFDVRGRRVLAPRERELPAGVATLGFDAAGLPPGVYLARVRCGTAEHRARFVVAR</sequence>
<feature type="chain" id="PRO_5033066136" evidence="4">
    <location>
        <begin position="28"/>
        <end position="872"/>
    </location>
</feature>
<accession>A0A832IA22</accession>
<proteinExistence type="predicted"/>
<dbReference type="Gene3D" id="2.120.10.80">
    <property type="entry name" value="Kelch-type beta propeller"/>
    <property type="match status" value="4"/>
</dbReference>